<gene>
    <name evidence="1" type="ORF">CGC50_00245</name>
</gene>
<evidence type="ECO:0000313" key="1">
    <source>
        <dbReference type="EMBL" id="ATA85719.1"/>
    </source>
</evidence>
<evidence type="ECO:0000313" key="2">
    <source>
        <dbReference type="Proteomes" id="UP000217250"/>
    </source>
</evidence>
<dbReference type="KEGG" id="cgh:CGC50_00245"/>
<dbReference type="RefSeq" id="WP_002666746.1">
    <property type="nucleotide sequence ID" value="NZ_CAUPZR010000004.1"/>
</dbReference>
<dbReference type="OrthoDB" id="9876282at2"/>
<dbReference type="Proteomes" id="UP000217250">
    <property type="component" value="Chromosome"/>
</dbReference>
<dbReference type="AlphaFoldDB" id="A0A250FKQ4"/>
<dbReference type="EMBL" id="CP022386">
    <property type="protein sequence ID" value="ATA85719.1"/>
    <property type="molecule type" value="Genomic_DNA"/>
</dbReference>
<dbReference type="GeneID" id="84806996"/>
<name>A0A250FKQ4_9FLAO</name>
<reference evidence="2" key="1">
    <citation type="submission" date="2017-06" db="EMBL/GenBank/DDBJ databases">
        <title>Capnocytophaga spp. assemblies.</title>
        <authorList>
            <person name="Gulvik C.A."/>
        </authorList>
    </citation>
    <scope>NUCLEOTIDE SEQUENCE [LARGE SCALE GENOMIC DNA]</scope>
    <source>
        <strain evidence="2">H1496</strain>
    </source>
</reference>
<sequence>MEITIKINSNNPIDAQARQAKLQAIALLDDKTLALFHEIATNEKFRKKFVANEKLLRKFV</sequence>
<organism evidence="1 2">
    <name type="scientific">Capnocytophaga gingivalis</name>
    <dbReference type="NCBI Taxonomy" id="1017"/>
    <lineage>
        <taxon>Bacteria</taxon>
        <taxon>Pseudomonadati</taxon>
        <taxon>Bacteroidota</taxon>
        <taxon>Flavobacteriia</taxon>
        <taxon>Flavobacteriales</taxon>
        <taxon>Flavobacteriaceae</taxon>
        <taxon>Capnocytophaga</taxon>
    </lineage>
</organism>
<accession>A0A250FKQ4</accession>
<protein>
    <submittedName>
        <fullName evidence="1">Uncharacterized protein</fullName>
    </submittedName>
</protein>
<proteinExistence type="predicted"/>